<evidence type="ECO:0000313" key="7">
    <source>
        <dbReference type="Proteomes" id="UP000314294"/>
    </source>
</evidence>
<dbReference type="Proteomes" id="UP000314294">
    <property type="component" value="Unassembled WGS sequence"/>
</dbReference>
<evidence type="ECO:0000256" key="3">
    <source>
        <dbReference type="ARBA" id="ARBA00022490"/>
    </source>
</evidence>
<dbReference type="OrthoDB" id="8775810at2759"/>
<dbReference type="InterPro" id="IPR018066">
    <property type="entry name" value="Tubby_C_CS"/>
</dbReference>
<dbReference type="GO" id="GO:0005929">
    <property type="term" value="C:cilium"/>
    <property type="evidence" value="ECO:0007669"/>
    <property type="project" value="TreeGrafter"/>
</dbReference>
<gene>
    <name evidence="6" type="primary">TULP1</name>
    <name evidence="6" type="ORF">EYF80_013290</name>
</gene>
<name>A0A4Z2IFM7_9TELE</name>
<feature type="compositionally biased region" description="Basic residues" evidence="4">
    <location>
        <begin position="161"/>
        <end position="173"/>
    </location>
</feature>
<accession>A0A4Z2IFM7</accession>
<feature type="compositionally biased region" description="Basic residues" evidence="4">
    <location>
        <begin position="328"/>
        <end position="339"/>
    </location>
</feature>
<feature type="domain" description="Tubby C-terminal" evidence="5">
    <location>
        <begin position="356"/>
        <end position="595"/>
    </location>
</feature>
<proteinExistence type="inferred from homology"/>
<dbReference type="PANTHER" id="PTHR16517">
    <property type="entry name" value="TUBBY-RELATED"/>
    <property type="match status" value="1"/>
</dbReference>
<evidence type="ECO:0000313" key="6">
    <source>
        <dbReference type="EMBL" id="TNN76425.1"/>
    </source>
</evidence>
<dbReference type="FunFam" id="3.20.90.10:FF:000001">
    <property type="entry name" value="Tubby-like protein"/>
    <property type="match status" value="1"/>
</dbReference>
<organism evidence="6 7">
    <name type="scientific">Liparis tanakae</name>
    <name type="common">Tanaka's snailfish</name>
    <dbReference type="NCBI Taxonomy" id="230148"/>
    <lineage>
        <taxon>Eukaryota</taxon>
        <taxon>Metazoa</taxon>
        <taxon>Chordata</taxon>
        <taxon>Craniata</taxon>
        <taxon>Vertebrata</taxon>
        <taxon>Euteleostomi</taxon>
        <taxon>Actinopterygii</taxon>
        <taxon>Neopterygii</taxon>
        <taxon>Teleostei</taxon>
        <taxon>Neoteleostei</taxon>
        <taxon>Acanthomorphata</taxon>
        <taxon>Eupercaria</taxon>
        <taxon>Perciformes</taxon>
        <taxon>Cottioidei</taxon>
        <taxon>Cottales</taxon>
        <taxon>Liparidae</taxon>
        <taxon>Liparis</taxon>
    </lineage>
</organism>
<dbReference type="GO" id="GO:0051015">
    <property type="term" value="F:actin filament binding"/>
    <property type="evidence" value="ECO:0007669"/>
    <property type="project" value="TreeGrafter"/>
</dbReference>
<dbReference type="AlphaFoldDB" id="A0A4Z2IFM7"/>
<dbReference type="InterPro" id="IPR000007">
    <property type="entry name" value="Tubby_C"/>
</dbReference>
<evidence type="ECO:0000259" key="5">
    <source>
        <dbReference type="Pfam" id="PF01167"/>
    </source>
</evidence>
<evidence type="ECO:0000256" key="1">
    <source>
        <dbReference type="ARBA" id="ARBA00004496"/>
    </source>
</evidence>
<dbReference type="SUPFAM" id="SSF54518">
    <property type="entry name" value="Tubby C-terminal domain-like"/>
    <property type="match status" value="1"/>
</dbReference>
<comment type="subcellular location">
    <subcellularLocation>
        <location evidence="1">Cytoplasm</location>
    </subcellularLocation>
</comment>
<dbReference type="PANTHER" id="PTHR16517:SF12">
    <property type="entry name" value="TUBBY-RELATED PROTEIN 1"/>
    <property type="match status" value="1"/>
</dbReference>
<comment type="similarity">
    <text evidence="2">Belongs to the TUB family.</text>
</comment>
<dbReference type="EMBL" id="SRLO01000093">
    <property type="protein sequence ID" value="TNN76425.1"/>
    <property type="molecule type" value="Genomic_DNA"/>
</dbReference>
<feature type="region of interest" description="Disordered" evidence="4">
    <location>
        <begin position="95"/>
        <end position="349"/>
    </location>
</feature>
<dbReference type="PROSITE" id="PS01201">
    <property type="entry name" value="TUB_2"/>
    <property type="match status" value="1"/>
</dbReference>
<keyword evidence="7" id="KW-1185">Reference proteome</keyword>
<sequence>MCPLVSHSGSSPWFLFVSGDTAASGGRVRKSHFRNVTLPYPHSERPKSGCAVKHLYTAAMPLHSHVVKEAWTQDGFQELEYSAPALKLQVQKLKKKKEEANGTTEANSTVKELKPKKTKVKKLEDVSDEDSPAIQNGKKVKKKKPEKEKEEPEKEKDKEPKKKAKSAPKKKKGSGSDADDDDDNDEDASKKKTKKKTTKDGSSSATAAKEKKSKSKDDKDSDGKEKKSKSKEKDKDKKKEPASLFQINGDKDSKSKKKAAKSDSEDSEEETKTTKSKKKSTAGSAAMFQTSGDKEKEKKTKKKGTFRTSTLYAEETDDSDSEKEEKSKKKKGKGKKKKERSPSPEIEFDNLEKFVMDPAPQGVTIKCRVTRDQRGMDKSLYPTYYFHLDNAKKTFLLAGRKRKKYGTSNYLISIDATDLSRGGENFVGKLRSNLMGTKFTVFDNALNPERALPDMSNARQELAGIIYETNVLGMKGPRRMSIIIPGMDKDNDRVPLRPRNECDGLLIRHQNRRMENLIELHNKTPVWNDESASHVLNFNGRVTQASIKNFQIVHSKDLDYIVMQFGRIADDIFTLDFNYPMCAVQAFAIALSSFDGKIACE</sequence>
<dbReference type="GO" id="GO:0005737">
    <property type="term" value="C:cytoplasm"/>
    <property type="evidence" value="ECO:0007669"/>
    <property type="project" value="UniProtKB-SubCell"/>
</dbReference>
<feature type="compositionally biased region" description="Basic and acidic residues" evidence="4">
    <location>
        <begin position="111"/>
        <end position="125"/>
    </location>
</feature>
<dbReference type="Gene3D" id="3.20.90.10">
    <property type="entry name" value="Tubby Protein, Chain A"/>
    <property type="match status" value="1"/>
</dbReference>
<feature type="compositionally biased region" description="Basic and acidic residues" evidence="4">
    <location>
        <begin position="215"/>
        <end position="241"/>
    </location>
</feature>
<evidence type="ECO:0000256" key="2">
    <source>
        <dbReference type="ARBA" id="ARBA00007129"/>
    </source>
</evidence>
<dbReference type="GO" id="GO:0061512">
    <property type="term" value="P:protein localization to cilium"/>
    <property type="evidence" value="ECO:0007669"/>
    <property type="project" value="TreeGrafter"/>
</dbReference>
<reference evidence="6 7" key="1">
    <citation type="submission" date="2019-03" db="EMBL/GenBank/DDBJ databases">
        <title>First draft genome of Liparis tanakae, snailfish: a comprehensive survey of snailfish specific genes.</title>
        <authorList>
            <person name="Kim W."/>
            <person name="Song I."/>
            <person name="Jeong J.-H."/>
            <person name="Kim D."/>
            <person name="Kim S."/>
            <person name="Ryu S."/>
            <person name="Song J.Y."/>
            <person name="Lee S.K."/>
        </authorList>
    </citation>
    <scope>NUCLEOTIDE SEQUENCE [LARGE SCALE GENOMIC DNA]</scope>
    <source>
        <tissue evidence="6">Muscle</tissue>
    </source>
</reference>
<comment type="caution">
    <text evidence="6">The sequence shown here is derived from an EMBL/GenBank/DDBJ whole genome shotgun (WGS) entry which is preliminary data.</text>
</comment>
<feature type="compositionally biased region" description="Acidic residues" evidence="4">
    <location>
        <begin position="177"/>
        <end position="186"/>
    </location>
</feature>
<dbReference type="Pfam" id="PF01167">
    <property type="entry name" value="Tub"/>
    <property type="match status" value="1"/>
</dbReference>
<feature type="compositionally biased region" description="Basic and acidic residues" evidence="4">
    <location>
        <begin position="145"/>
        <end position="160"/>
    </location>
</feature>
<evidence type="ECO:0000256" key="4">
    <source>
        <dbReference type="SAM" id="MobiDB-lite"/>
    </source>
</evidence>
<protein>
    <submittedName>
        <fullName evidence="6">Tubby-related protein 1</fullName>
    </submittedName>
</protein>
<dbReference type="PRINTS" id="PR01573">
    <property type="entry name" value="SUPERTUBBY"/>
</dbReference>
<dbReference type="InterPro" id="IPR025659">
    <property type="entry name" value="Tubby-like_C"/>
</dbReference>
<keyword evidence="3" id="KW-0963">Cytoplasm</keyword>